<evidence type="ECO:0000259" key="4">
    <source>
        <dbReference type="PROSITE" id="PS51352"/>
    </source>
</evidence>
<keyword evidence="2" id="KW-0201">Cytochrome c-type biogenesis</keyword>
<name>M9RPK4_9RHOB</name>
<dbReference type="Proteomes" id="UP000004688">
    <property type="component" value="Chromosome"/>
</dbReference>
<dbReference type="AlphaFoldDB" id="M9RPK4"/>
<evidence type="ECO:0000256" key="1">
    <source>
        <dbReference type="ARBA" id="ARBA00004196"/>
    </source>
</evidence>
<dbReference type="CDD" id="cd02966">
    <property type="entry name" value="TlpA_like_family"/>
    <property type="match status" value="1"/>
</dbReference>
<dbReference type="InterPro" id="IPR013740">
    <property type="entry name" value="Redoxin"/>
</dbReference>
<dbReference type="HOGENOM" id="CLU_042529_11_0_5"/>
<dbReference type="PROSITE" id="PS51352">
    <property type="entry name" value="THIOREDOXIN_2"/>
    <property type="match status" value="1"/>
</dbReference>
<dbReference type="KEGG" id="oar:OA238_c37390"/>
<dbReference type="GO" id="GO:0017004">
    <property type="term" value="P:cytochrome complex assembly"/>
    <property type="evidence" value="ECO:0007669"/>
    <property type="project" value="UniProtKB-KW"/>
</dbReference>
<dbReference type="InterPro" id="IPR017937">
    <property type="entry name" value="Thioredoxin_CS"/>
</dbReference>
<gene>
    <name evidence="5" type="ORF">OA238_c37390</name>
</gene>
<dbReference type="Pfam" id="PF08534">
    <property type="entry name" value="Redoxin"/>
    <property type="match status" value="1"/>
</dbReference>
<evidence type="ECO:0000313" key="6">
    <source>
        <dbReference type="Proteomes" id="UP000004688"/>
    </source>
</evidence>
<dbReference type="eggNOG" id="COG0526">
    <property type="taxonomic scope" value="Bacteria"/>
</dbReference>
<dbReference type="SUPFAM" id="SSF52833">
    <property type="entry name" value="Thioredoxin-like"/>
    <property type="match status" value="1"/>
</dbReference>
<feature type="domain" description="Thioredoxin" evidence="4">
    <location>
        <begin position="27"/>
        <end position="195"/>
    </location>
</feature>
<dbReference type="PANTHER" id="PTHR42852:SF13">
    <property type="entry name" value="PROTEIN DIPZ"/>
    <property type="match status" value="1"/>
</dbReference>
<keyword evidence="3" id="KW-0676">Redox-active center</keyword>
<evidence type="ECO:0000313" key="5">
    <source>
        <dbReference type="EMBL" id="AGI73688.1"/>
    </source>
</evidence>
<dbReference type="InterPro" id="IPR036249">
    <property type="entry name" value="Thioredoxin-like_sf"/>
</dbReference>
<dbReference type="Gene3D" id="3.40.30.10">
    <property type="entry name" value="Glutaredoxin"/>
    <property type="match status" value="1"/>
</dbReference>
<dbReference type="OrthoDB" id="9799347at2"/>
<dbReference type="STRING" id="391616.OA238_c37390"/>
<proteinExistence type="predicted"/>
<accession>M9RPK4</accession>
<dbReference type="RefSeq" id="WP_015496679.1">
    <property type="nucleotide sequence ID" value="NC_020908.1"/>
</dbReference>
<reference evidence="5 6" key="1">
    <citation type="journal article" date="2013" name="PLoS ONE">
        <title>Poles Apart: Arctic and Antarctic Octadecabacter strains Share High Genome Plasticity and a New Type of Xanthorhodopsin.</title>
        <authorList>
            <person name="Vollmers J."/>
            <person name="Voget S."/>
            <person name="Dietrich S."/>
            <person name="Gollnow K."/>
            <person name="Smits M."/>
            <person name="Meyer K."/>
            <person name="Brinkhoff T."/>
            <person name="Simon M."/>
            <person name="Daniel R."/>
        </authorList>
    </citation>
    <scope>NUCLEOTIDE SEQUENCE [LARGE SCALE GENOMIC DNA]</scope>
    <source>
        <strain evidence="5 6">238</strain>
    </source>
</reference>
<comment type="subcellular location">
    <subcellularLocation>
        <location evidence="1">Cell envelope</location>
    </subcellularLocation>
</comment>
<dbReference type="EMBL" id="CP003742">
    <property type="protein sequence ID" value="AGI73688.1"/>
    <property type="molecule type" value="Genomic_DNA"/>
</dbReference>
<dbReference type="PANTHER" id="PTHR42852">
    <property type="entry name" value="THIOL:DISULFIDE INTERCHANGE PROTEIN DSBE"/>
    <property type="match status" value="1"/>
</dbReference>
<organism evidence="5 6">
    <name type="scientific">Octadecabacter arcticus 238</name>
    <dbReference type="NCBI Taxonomy" id="391616"/>
    <lineage>
        <taxon>Bacteria</taxon>
        <taxon>Pseudomonadati</taxon>
        <taxon>Pseudomonadota</taxon>
        <taxon>Alphaproteobacteria</taxon>
        <taxon>Rhodobacterales</taxon>
        <taxon>Roseobacteraceae</taxon>
        <taxon>Octadecabacter</taxon>
    </lineage>
</organism>
<protein>
    <recommendedName>
        <fullName evidence="4">Thioredoxin domain-containing protein</fullName>
    </recommendedName>
</protein>
<dbReference type="GO" id="GO:0030313">
    <property type="term" value="C:cell envelope"/>
    <property type="evidence" value="ECO:0007669"/>
    <property type="project" value="UniProtKB-SubCell"/>
</dbReference>
<dbReference type="PROSITE" id="PS00194">
    <property type="entry name" value="THIOREDOXIN_1"/>
    <property type="match status" value="1"/>
</dbReference>
<keyword evidence="6" id="KW-1185">Reference proteome</keyword>
<evidence type="ECO:0000256" key="2">
    <source>
        <dbReference type="ARBA" id="ARBA00022748"/>
    </source>
</evidence>
<sequence length="195" mass="20925">MKKELIFAAATVIGIAGGLYLASTGGETPTLPETDFSQIADMREGDMLKLQLGVDRGSDVVFMHEDGSDLTLAAYDGKLVVLNFWATWCAPCRKEMPHLSELQTEMGGADFEVVTIATGTNQLPAMERFLAEIGVENLPLHTDNNSALARDMGVVGLPVTIILNADGFEIGRLIGDADWASDNAKEILAALQELN</sequence>
<dbReference type="InterPro" id="IPR050553">
    <property type="entry name" value="Thioredoxin_ResA/DsbE_sf"/>
</dbReference>
<evidence type="ECO:0000256" key="3">
    <source>
        <dbReference type="ARBA" id="ARBA00023284"/>
    </source>
</evidence>
<dbReference type="GO" id="GO:0015036">
    <property type="term" value="F:disulfide oxidoreductase activity"/>
    <property type="evidence" value="ECO:0007669"/>
    <property type="project" value="UniProtKB-ARBA"/>
</dbReference>
<dbReference type="InterPro" id="IPR013766">
    <property type="entry name" value="Thioredoxin_domain"/>
</dbReference>